<protein>
    <submittedName>
        <fullName evidence="1">Uncharacterized protein</fullName>
    </submittedName>
</protein>
<proteinExistence type="predicted"/>
<evidence type="ECO:0000313" key="2">
    <source>
        <dbReference type="Proteomes" id="UP000199028"/>
    </source>
</evidence>
<dbReference type="EMBL" id="FOFT01000015">
    <property type="protein sequence ID" value="SES46162.1"/>
    <property type="molecule type" value="Genomic_DNA"/>
</dbReference>
<dbReference type="AlphaFoldDB" id="A0A1H9XJ50"/>
<accession>A0A1H9XJ50</accession>
<dbReference type="RefSeq" id="WP_090070693.1">
    <property type="nucleotide sequence ID" value="NZ_FOFT01000015.1"/>
</dbReference>
<organism evidence="1 2">
    <name type="scientific">Lentzea flaviverrucosa</name>
    <dbReference type="NCBI Taxonomy" id="200379"/>
    <lineage>
        <taxon>Bacteria</taxon>
        <taxon>Bacillati</taxon>
        <taxon>Actinomycetota</taxon>
        <taxon>Actinomycetes</taxon>
        <taxon>Pseudonocardiales</taxon>
        <taxon>Pseudonocardiaceae</taxon>
        <taxon>Lentzea</taxon>
    </lineage>
</organism>
<name>A0A1H9XJ50_9PSEU</name>
<keyword evidence="2" id="KW-1185">Reference proteome</keyword>
<reference evidence="2" key="1">
    <citation type="submission" date="2016-10" db="EMBL/GenBank/DDBJ databases">
        <authorList>
            <person name="Varghese N."/>
            <person name="Submissions S."/>
        </authorList>
    </citation>
    <scope>NUCLEOTIDE SEQUENCE [LARGE SCALE GENOMIC DNA]</scope>
    <source>
        <strain evidence="2">CGMCC 4.578</strain>
    </source>
</reference>
<dbReference type="Proteomes" id="UP000199028">
    <property type="component" value="Unassembled WGS sequence"/>
</dbReference>
<sequence length="103" mass="11689">MDENQGRWAAMVEQSQSGQDAYVWAVGPIQLADSREHARAVAAELAKTYRPTHPRRLRRRSVFRHGEDTLFVLLEGMSSKFHLRITVVQLVADLDAEGRPFEG</sequence>
<evidence type="ECO:0000313" key="1">
    <source>
        <dbReference type="EMBL" id="SES46162.1"/>
    </source>
</evidence>
<dbReference type="OrthoDB" id="9926648at2"/>
<gene>
    <name evidence="1" type="ORF">SAMN05216195_11588</name>
</gene>